<evidence type="ECO:0000256" key="1">
    <source>
        <dbReference type="SAM" id="MobiDB-lite"/>
    </source>
</evidence>
<evidence type="ECO:0000313" key="3">
    <source>
        <dbReference type="Proteomes" id="UP001057580"/>
    </source>
</evidence>
<organism evidence="2 3">
    <name type="scientific">Salinirubellus salinus</name>
    <dbReference type="NCBI Taxonomy" id="1364945"/>
    <lineage>
        <taxon>Archaea</taxon>
        <taxon>Methanobacteriati</taxon>
        <taxon>Methanobacteriota</taxon>
        <taxon>Stenosarchaea group</taxon>
        <taxon>Halobacteria</taxon>
        <taxon>Halobacteriales</taxon>
        <taxon>Natronomonadaceae</taxon>
        <taxon>Salinirubellus</taxon>
    </lineage>
</organism>
<reference evidence="2" key="1">
    <citation type="submission" date="2022-09" db="EMBL/GenBank/DDBJ databases">
        <title>Diverse halophilic archaea isolated from saline environments.</title>
        <authorList>
            <person name="Cui H.-L."/>
        </authorList>
    </citation>
    <scope>NUCLEOTIDE SEQUENCE</scope>
    <source>
        <strain evidence="2">ZS-35-S2</strain>
    </source>
</reference>
<dbReference type="RefSeq" id="WP_260593775.1">
    <property type="nucleotide sequence ID" value="NZ_CP104003.1"/>
</dbReference>
<gene>
    <name evidence="2" type="ORF">N0B31_00565</name>
</gene>
<feature type="region of interest" description="Disordered" evidence="1">
    <location>
        <begin position="253"/>
        <end position="283"/>
    </location>
</feature>
<accession>A0A9E7R3B0</accession>
<dbReference type="KEGG" id="ssai:N0B31_00565"/>
<protein>
    <submittedName>
        <fullName evidence="2">Uncharacterized protein</fullName>
    </submittedName>
</protein>
<dbReference type="AlphaFoldDB" id="A0A9E7R3B0"/>
<keyword evidence="3" id="KW-1185">Reference proteome</keyword>
<sequence length="316" mass="32553">MEDTTDGATRRGVLRTTVAMAGASLVGTAGLVGQATGDPGCDGERPLASMIPQYGHYAHFPLGPDSWGRRLNPFDGRDGECRWLAKPTGEGGVRCRVENLPEGRNAGFDLHVGPLGNVHEFTLETRTLTTNGGSSATLFVGLYLDVDGDRDFFAWSDGPGTVEPWSGFGADGEGVAFLPADGTVTVDDDTEFQLFHMAGDAAPATLGELKGGEVDGAGGVSVDGTTNAAFYVGVTSGGTGTEEVVVESAAAHTPDSAGSAVPMGRPGDAVADSGSSRNFGRVGEAAEDDINERTAASEMSDCTKAAFDRLANRDDL</sequence>
<dbReference type="InterPro" id="IPR006311">
    <property type="entry name" value="TAT_signal"/>
</dbReference>
<name>A0A9E7R3B0_9EURY</name>
<dbReference type="PROSITE" id="PS51318">
    <property type="entry name" value="TAT"/>
    <property type="match status" value="1"/>
</dbReference>
<dbReference type="GeneID" id="74940869"/>
<evidence type="ECO:0000313" key="2">
    <source>
        <dbReference type="EMBL" id="UWM54787.1"/>
    </source>
</evidence>
<dbReference type="EMBL" id="CP104003">
    <property type="protein sequence ID" value="UWM54787.1"/>
    <property type="molecule type" value="Genomic_DNA"/>
</dbReference>
<proteinExistence type="predicted"/>
<dbReference type="Proteomes" id="UP001057580">
    <property type="component" value="Chromosome"/>
</dbReference>